<feature type="region of interest" description="Disordered" evidence="1">
    <location>
        <begin position="39"/>
        <end position="67"/>
    </location>
</feature>
<organism evidence="3 4">
    <name type="scientific">Pseudaquabacterium pictum</name>
    <dbReference type="NCBI Taxonomy" id="2315236"/>
    <lineage>
        <taxon>Bacteria</taxon>
        <taxon>Pseudomonadati</taxon>
        <taxon>Pseudomonadota</taxon>
        <taxon>Betaproteobacteria</taxon>
        <taxon>Burkholderiales</taxon>
        <taxon>Sphaerotilaceae</taxon>
        <taxon>Pseudaquabacterium</taxon>
    </lineage>
</organism>
<gene>
    <name evidence="3" type="ORF">AQPW35_46630</name>
</gene>
<name>A0A480AZ73_9BURK</name>
<feature type="signal peptide" evidence="2">
    <location>
        <begin position="1"/>
        <end position="24"/>
    </location>
</feature>
<proteinExistence type="predicted"/>
<reference evidence="4" key="1">
    <citation type="submission" date="2019-03" db="EMBL/GenBank/DDBJ databases">
        <title>Aquabacterium pictum sp.nov., the first bacteriochlorophyll a-containing freshwater bacterium in the genus Aquabacterium of the class Betaproteobacteria.</title>
        <authorList>
            <person name="Hirose S."/>
            <person name="Tank M."/>
            <person name="Hara E."/>
            <person name="Tamaki H."/>
            <person name="Takaichi S."/>
            <person name="Haruta S."/>
            <person name="Hanada S."/>
        </authorList>
    </citation>
    <scope>NUCLEOTIDE SEQUENCE [LARGE SCALE GENOMIC DNA]</scope>
    <source>
        <strain evidence="4">W35</strain>
    </source>
</reference>
<evidence type="ECO:0000256" key="1">
    <source>
        <dbReference type="SAM" id="MobiDB-lite"/>
    </source>
</evidence>
<evidence type="ECO:0000313" key="3">
    <source>
        <dbReference type="EMBL" id="GCL65582.1"/>
    </source>
</evidence>
<evidence type="ECO:0008006" key="5">
    <source>
        <dbReference type="Google" id="ProtNLM"/>
    </source>
</evidence>
<comment type="caution">
    <text evidence="3">The sequence shown here is derived from an EMBL/GenBank/DDBJ whole genome shotgun (WGS) entry which is preliminary data.</text>
</comment>
<accession>A0A480AZ73</accession>
<sequence>MGLLIRALLIWLLVLAVPAQGAAAATMAFCGPNHHGGGAATQMQPAPAAGHAHQDGVASQGHEHHQTAALADEESVTPAVAAASAKVGDASKHKCSACASCCSVSAMLNTVLAVPAPVFMPAVFSTVVPSVDAFAADGPDRPPRFVLA</sequence>
<dbReference type="RefSeq" id="WP_137735291.1">
    <property type="nucleotide sequence ID" value="NZ_BJCL01000018.1"/>
</dbReference>
<evidence type="ECO:0000256" key="2">
    <source>
        <dbReference type="SAM" id="SignalP"/>
    </source>
</evidence>
<keyword evidence="4" id="KW-1185">Reference proteome</keyword>
<protein>
    <recommendedName>
        <fullName evidence="5">Cobalt transporter</fullName>
    </recommendedName>
</protein>
<dbReference type="Proteomes" id="UP000301751">
    <property type="component" value="Unassembled WGS sequence"/>
</dbReference>
<dbReference type="EMBL" id="BJCL01000018">
    <property type="protein sequence ID" value="GCL65582.1"/>
    <property type="molecule type" value="Genomic_DNA"/>
</dbReference>
<keyword evidence="2" id="KW-0732">Signal</keyword>
<dbReference type="AlphaFoldDB" id="A0A480AZ73"/>
<feature type="chain" id="PRO_5019773432" description="Cobalt transporter" evidence="2">
    <location>
        <begin position="25"/>
        <end position="148"/>
    </location>
</feature>
<evidence type="ECO:0000313" key="4">
    <source>
        <dbReference type="Proteomes" id="UP000301751"/>
    </source>
</evidence>